<gene>
    <name evidence="1" type="ORF">B0H66DRAFT_530740</name>
</gene>
<organism evidence="1 2">
    <name type="scientific">Apodospora peruviana</name>
    <dbReference type="NCBI Taxonomy" id="516989"/>
    <lineage>
        <taxon>Eukaryota</taxon>
        <taxon>Fungi</taxon>
        <taxon>Dikarya</taxon>
        <taxon>Ascomycota</taxon>
        <taxon>Pezizomycotina</taxon>
        <taxon>Sordariomycetes</taxon>
        <taxon>Sordariomycetidae</taxon>
        <taxon>Sordariales</taxon>
        <taxon>Lasiosphaeriaceae</taxon>
        <taxon>Apodospora</taxon>
    </lineage>
</organism>
<comment type="caution">
    <text evidence="1">The sequence shown here is derived from an EMBL/GenBank/DDBJ whole genome shotgun (WGS) entry which is preliminary data.</text>
</comment>
<evidence type="ECO:0008006" key="3">
    <source>
        <dbReference type="Google" id="ProtNLM"/>
    </source>
</evidence>
<dbReference type="Proteomes" id="UP001283341">
    <property type="component" value="Unassembled WGS sequence"/>
</dbReference>
<reference evidence="1" key="2">
    <citation type="submission" date="2023-06" db="EMBL/GenBank/DDBJ databases">
        <authorList>
            <consortium name="Lawrence Berkeley National Laboratory"/>
            <person name="Haridas S."/>
            <person name="Hensen N."/>
            <person name="Bonometti L."/>
            <person name="Westerberg I."/>
            <person name="Brannstrom I.O."/>
            <person name="Guillou S."/>
            <person name="Cros-Aarteil S."/>
            <person name="Calhoun S."/>
            <person name="Kuo A."/>
            <person name="Mondo S."/>
            <person name="Pangilinan J."/>
            <person name="Riley R."/>
            <person name="Labutti K."/>
            <person name="Andreopoulos B."/>
            <person name="Lipzen A."/>
            <person name="Chen C."/>
            <person name="Yanf M."/>
            <person name="Daum C."/>
            <person name="Ng V."/>
            <person name="Clum A."/>
            <person name="Steindorff A."/>
            <person name="Ohm R."/>
            <person name="Martin F."/>
            <person name="Silar P."/>
            <person name="Natvig D."/>
            <person name="Lalanne C."/>
            <person name="Gautier V."/>
            <person name="Ament-Velasquez S.L."/>
            <person name="Kruys A."/>
            <person name="Hutchinson M.I."/>
            <person name="Powell A.J."/>
            <person name="Barry K."/>
            <person name="Miller A.N."/>
            <person name="Grigoriev I.V."/>
            <person name="Debuchy R."/>
            <person name="Gladieux P."/>
            <person name="Thoren M.H."/>
            <person name="Johannesson H."/>
        </authorList>
    </citation>
    <scope>NUCLEOTIDE SEQUENCE</scope>
    <source>
        <strain evidence="1">CBS 118394</strain>
    </source>
</reference>
<dbReference type="AlphaFoldDB" id="A0AAE0IKR5"/>
<protein>
    <recommendedName>
        <fullName evidence="3">Heterokaryon incompatibility domain-containing protein</fullName>
    </recommendedName>
</protein>
<dbReference type="EMBL" id="JAUEDM010000002">
    <property type="protein sequence ID" value="KAK3326745.1"/>
    <property type="molecule type" value="Genomic_DNA"/>
</dbReference>
<reference evidence="1" key="1">
    <citation type="journal article" date="2023" name="Mol. Phylogenet. Evol.">
        <title>Genome-scale phylogeny and comparative genomics of the fungal order Sordariales.</title>
        <authorList>
            <person name="Hensen N."/>
            <person name="Bonometti L."/>
            <person name="Westerberg I."/>
            <person name="Brannstrom I.O."/>
            <person name="Guillou S."/>
            <person name="Cros-Aarteil S."/>
            <person name="Calhoun S."/>
            <person name="Haridas S."/>
            <person name="Kuo A."/>
            <person name="Mondo S."/>
            <person name="Pangilinan J."/>
            <person name="Riley R."/>
            <person name="LaButti K."/>
            <person name="Andreopoulos B."/>
            <person name="Lipzen A."/>
            <person name="Chen C."/>
            <person name="Yan M."/>
            <person name="Daum C."/>
            <person name="Ng V."/>
            <person name="Clum A."/>
            <person name="Steindorff A."/>
            <person name="Ohm R.A."/>
            <person name="Martin F."/>
            <person name="Silar P."/>
            <person name="Natvig D.O."/>
            <person name="Lalanne C."/>
            <person name="Gautier V."/>
            <person name="Ament-Velasquez S.L."/>
            <person name="Kruys A."/>
            <person name="Hutchinson M.I."/>
            <person name="Powell A.J."/>
            <person name="Barry K."/>
            <person name="Miller A.N."/>
            <person name="Grigoriev I.V."/>
            <person name="Debuchy R."/>
            <person name="Gladieux P."/>
            <person name="Hiltunen Thoren M."/>
            <person name="Johannesson H."/>
        </authorList>
    </citation>
    <scope>NUCLEOTIDE SEQUENCE</scope>
    <source>
        <strain evidence="1">CBS 118394</strain>
    </source>
</reference>
<name>A0AAE0IKR5_9PEZI</name>
<evidence type="ECO:0000313" key="2">
    <source>
        <dbReference type="Proteomes" id="UP001283341"/>
    </source>
</evidence>
<dbReference type="PANTHER" id="PTHR33112">
    <property type="entry name" value="DOMAIN PROTEIN, PUTATIVE-RELATED"/>
    <property type="match status" value="1"/>
</dbReference>
<dbReference type="PANTHER" id="PTHR33112:SF16">
    <property type="entry name" value="HETEROKARYON INCOMPATIBILITY DOMAIN-CONTAINING PROTEIN"/>
    <property type="match status" value="1"/>
</dbReference>
<keyword evidence="2" id="KW-1185">Reference proteome</keyword>
<accession>A0AAE0IKR5</accession>
<sequence>MSQFSIQTLTPRPLLWNHWLQTCLETHTSYRSVGRNNAFVPKRLNAVEYVTLSHCWGTHQPLKLTDSNLHVFLRERLTSILPKTYKEAMEITISLGYRGTRRIGWINRRGWQQYTDKSSATLQLRGHPTVPKVTSARETHFSRPDNNSFKPVGRVSHYVGAFLRQGDFRLASQSEGVYWECAELFASEQFPNGIPEEAWNEDSLQIVRPAKSPKPRLNFYLEHENLESWYSLVEIYSKCSLSHPSDKIIAISSLAESIRDQTGDTYLAGLWKQDLHMQLCWHIYGPLDDTLGLKASIYHAPPWSCACMDFRISKDEDYLKGYGSSKDVTVSMVDILDVTVSSSDPGGLPSFSSGKLQMRAIAVPASFVDIRPNEWRARYRVPGNDQGSGSPEPGPFYFELGVLWDENIPSGGRFVQRQHWERLERQRNSELMLILVKFSFNGSVCSAQGLVLSETQEGPERKFMRVAAFSSLRRYNDNWFQATICERLGRPPGSQIRDRIDLESVHIR</sequence>
<proteinExistence type="predicted"/>
<evidence type="ECO:0000313" key="1">
    <source>
        <dbReference type="EMBL" id="KAK3326745.1"/>
    </source>
</evidence>